<keyword evidence="1" id="KW-0472">Membrane</keyword>
<sequence length="186" mass="20349">MPKHINIYLLIGFLLFLVGLFFWFTYIPASYRDTTNSKKEGGASMDLLLICRDASASSLLGNLMVAAESKKSGTEVGILFTEGALEAVCRGVFLWPIELQGMELRLRIADNGKAQGFPIMARGEGRQIDVMGFLNQLKGEGIPMFACPGWLKLLGLQSKLPAGIQELDMNGAAKLMNETKRVIGSF</sequence>
<name>A0A933LPP6_UNCTE</name>
<keyword evidence="1" id="KW-0812">Transmembrane</keyword>
<gene>
    <name evidence="2" type="ORF">HY730_00650</name>
</gene>
<dbReference type="AlphaFoldDB" id="A0A933LPP6"/>
<keyword evidence="1" id="KW-1133">Transmembrane helix</keyword>
<feature type="transmembrane region" description="Helical" evidence="1">
    <location>
        <begin position="7"/>
        <end position="26"/>
    </location>
</feature>
<organism evidence="2 3">
    <name type="scientific">Tectimicrobiota bacterium</name>
    <dbReference type="NCBI Taxonomy" id="2528274"/>
    <lineage>
        <taxon>Bacteria</taxon>
        <taxon>Pseudomonadati</taxon>
        <taxon>Nitrospinota/Tectimicrobiota group</taxon>
        <taxon>Candidatus Tectimicrobiota</taxon>
    </lineage>
</organism>
<evidence type="ECO:0000313" key="3">
    <source>
        <dbReference type="Proteomes" id="UP000772181"/>
    </source>
</evidence>
<protein>
    <recommendedName>
        <fullName evidence="4">DsrE/DsrF-like family protein</fullName>
    </recommendedName>
</protein>
<dbReference type="SUPFAM" id="SSF75169">
    <property type="entry name" value="DsrEFH-like"/>
    <property type="match status" value="1"/>
</dbReference>
<reference evidence="2" key="1">
    <citation type="submission" date="2020-07" db="EMBL/GenBank/DDBJ databases">
        <title>Huge and variable diversity of episymbiotic CPR bacteria and DPANN archaea in groundwater ecosystems.</title>
        <authorList>
            <person name="He C.Y."/>
            <person name="Keren R."/>
            <person name="Whittaker M."/>
            <person name="Farag I.F."/>
            <person name="Doudna J."/>
            <person name="Cate J.H.D."/>
            <person name="Banfield J.F."/>
        </authorList>
    </citation>
    <scope>NUCLEOTIDE SEQUENCE</scope>
    <source>
        <strain evidence="2">NC_groundwater_1482_Ag_S-0.65um_47_24</strain>
    </source>
</reference>
<proteinExistence type="predicted"/>
<dbReference type="InterPro" id="IPR027396">
    <property type="entry name" value="DsrEFH-like"/>
</dbReference>
<comment type="caution">
    <text evidence="2">The sequence shown here is derived from an EMBL/GenBank/DDBJ whole genome shotgun (WGS) entry which is preliminary data.</text>
</comment>
<dbReference type="EMBL" id="JACQWF010000029">
    <property type="protein sequence ID" value="MBI4594869.1"/>
    <property type="molecule type" value="Genomic_DNA"/>
</dbReference>
<accession>A0A933LPP6</accession>
<dbReference type="Proteomes" id="UP000772181">
    <property type="component" value="Unassembled WGS sequence"/>
</dbReference>
<evidence type="ECO:0000256" key="1">
    <source>
        <dbReference type="SAM" id="Phobius"/>
    </source>
</evidence>
<evidence type="ECO:0008006" key="4">
    <source>
        <dbReference type="Google" id="ProtNLM"/>
    </source>
</evidence>
<evidence type="ECO:0000313" key="2">
    <source>
        <dbReference type="EMBL" id="MBI4594869.1"/>
    </source>
</evidence>